<organism evidence="1 2">
    <name type="scientific">Inconstantimicrobium mannanitabidum</name>
    <dbReference type="NCBI Taxonomy" id="1604901"/>
    <lineage>
        <taxon>Bacteria</taxon>
        <taxon>Bacillati</taxon>
        <taxon>Bacillota</taxon>
        <taxon>Clostridia</taxon>
        <taxon>Eubacteriales</taxon>
        <taxon>Clostridiaceae</taxon>
        <taxon>Inconstantimicrobium</taxon>
    </lineage>
</organism>
<proteinExistence type="predicted"/>
<comment type="caution">
    <text evidence="1">The sequence shown here is derived from an EMBL/GenBank/DDBJ whole genome shotgun (WGS) entry which is preliminary data.</text>
</comment>
<dbReference type="EMBL" id="BROD01000001">
    <property type="protein sequence ID" value="GKX65177.1"/>
    <property type="molecule type" value="Genomic_DNA"/>
</dbReference>
<keyword evidence="2" id="KW-1185">Reference proteome</keyword>
<dbReference type="Proteomes" id="UP001058074">
    <property type="component" value="Unassembled WGS sequence"/>
</dbReference>
<evidence type="ECO:0000313" key="2">
    <source>
        <dbReference type="Proteomes" id="UP001058074"/>
    </source>
</evidence>
<accession>A0ACB5R829</accession>
<reference evidence="1" key="1">
    <citation type="journal article" date="2025" name="Int. J. Syst. Evol. Microbiol.">
        <title>Inconstantimicrobium mannanitabidum sp. nov., a novel member of the family Clostridiaceae isolated from anoxic soil under the treatment of reductive soil disinfestation.</title>
        <authorList>
            <person name="Ueki A."/>
            <person name="Tonouchi A."/>
            <person name="Honma S."/>
            <person name="Kaku N."/>
            <person name="Ueki K."/>
        </authorList>
    </citation>
    <scope>NUCLEOTIDE SEQUENCE</scope>
    <source>
        <strain evidence="1">TW13</strain>
    </source>
</reference>
<evidence type="ECO:0000313" key="1">
    <source>
        <dbReference type="EMBL" id="GKX65177.1"/>
    </source>
</evidence>
<sequence length="290" mass="32419">MILEHTASRDGKLITFMRTELGLSATLTKRLGAMDACKVNGENVRIYHRVHSGDIIAITIEEMLPNYIAEEGELNILYEDDTIIVLDKPAGITMHPTANRESGTLANRIVFYYQHTGQKCNIHLLNRLDRDTFGVVLIAKNAHIHAIMSGYLNNGNIRKIYNAAVFGHPAADHGTICHPIARVSETSLLRCVREDGQYAKTVYDVLQTMSDCSLLKLQPETGRTHQLRLHCSYEGFPMLGDSQYGTEESQAFSVDHGYEFQQLCAVSLTFPHPMTGEEITVTSKQKVELP</sequence>
<gene>
    <name evidence="1" type="ORF">rsdtw13_04350</name>
</gene>
<protein>
    <submittedName>
        <fullName evidence="1">Pseudouridine synthase</fullName>
    </submittedName>
</protein>
<name>A0ACB5R829_9CLOT</name>